<dbReference type="EMBL" id="JAAWWL010000002">
    <property type="protein sequence ID" value="NKI32131.1"/>
    <property type="molecule type" value="Genomic_DNA"/>
</dbReference>
<sequence>MVEVVHNQEGRYSVTISSTTGNLLFESKPFSSEKEAKASLLKLKKDVVFERKTNTNGKFMINLKTTDGVLIGQSELYSSEAGMENGIKNLQMGIQMP</sequence>
<dbReference type="InterPro" id="IPR036913">
    <property type="entry name" value="YegP-like_sf"/>
</dbReference>
<dbReference type="Proteomes" id="UP000718451">
    <property type="component" value="Unassembled WGS sequence"/>
</dbReference>
<dbReference type="SUPFAM" id="SSF160113">
    <property type="entry name" value="YegP-like"/>
    <property type="match status" value="1"/>
</dbReference>
<dbReference type="InterPro" id="IPR010879">
    <property type="entry name" value="DUF1508"/>
</dbReference>
<evidence type="ECO:0000259" key="1">
    <source>
        <dbReference type="Pfam" id="PF07411"/>
    </source>
</evidence>
<reference evidence="2 3" key="1">
    <citation type="submission" date="2020-04" db="EMBL/GenBank/DDBJ databases">
        <authorList>
            <person name="Yoon J."/>
        </authorList>
    </citation>
    <scope>NUCLEOTIDE SEQUENCE [LARGE SCALE GENOMIC DNA]</scope>
    <source>
        <strain evidence="2 3">DJ-13</strain>
    </source>
</reference>
<evidence type="ECO:0000313" key="3">
    <source>
        <dbReference type="Proteomes" id="UP000718451"/>
    </source>
</evidence>
<evidence type="ECO:0000313" key="2">
    <source>
        <dbReference type="EMBL" id="NKI32131.1"/>
    </source>
</evidence>
<dbReference type="RefSeq" id="WP_168552352.1">
    <property type="nucleotide sequence ID" value="NZ_JAAWWL010000002.1"/>
</dbReference>
<protein>
    <submittedName>
        <fullName evidence="2">YegP family protein</fullName>
    </submittedName>
</protein>
<accession>A0ABX1GQD7</accession>
<comment type="caution">
    <text evidence="2">The sequence shown here is derived from an EMBL/GenBank/DDBJ whole genome shotgun (WGS) entry which is preliminary data.</text>
</comment>
<feature type="domain" description="DUF1508" evidence="1">
    <location>
        <begin position="55"/>
        <end position="89"/>
    </location>
</feature>
<proteinExistence type="predicted"/>
<gene>
    <name evidence="2" type="ORF">HCU67_09280</name>
</gene>
<dbReference type="Gene3D" id="2.30.29.80">
    <property type="match status" value="1"/>
</dbReference>
<name>A0ABX1GQD7_9FLAO</name>
<dbReference type="Pfam" id="PF07411">
    <property type="entry name" value="DUF1508"/>
    <property type="match status" value="1"/>
</dbReference>
<organism evidence="2 3">
    <name type="scientific">Croceivirga thetidis</name>
    <dbReference type="NCBI Taxonomy" id="2721623"/>
    <lineage>
        <taxon>Bacteria</taxon>
        <taxon>Pseudomonadati</taxon>
        <taxon>Bacteroidota</taxon>
        <taxon>Flavobacteriia</taxon>
        <taxon>Flavobacteriales</taxon>
        <taxon>Flavobacteriaceae</taxon>
        <taxon>Croceivirga</taxon>
    </lineage>
</organism>
<keyword evidence="3" id="KW-1185">Reference proteome</keyword>